<dbReference type="InterPro" id="IPR008928">
    <property type="entry name" value="6-hairpin_glycosidase_sf"/>
</dbReference>
<dbReference type="InterPro" id="IPR029436">
    <property type="entry name" value="AGL_euk_N"/>
</dbReference>
<evidence type="ECO:0000259" key="20">
    <source>
        <dbReference type="Pfam" id="PF14701"/>
    </source>
</evidence>
<evidence type="ECO:0000256" key="3">
    <source>
        <dbReference type="ARBA" id="ARBA00003530"/>
    </source>
</evidence>
<keyword evidence="23" id="KW-1185">Reference proteome</keyword>
<reference evidence="22" key="1">
    <citation type="submission" date="2022-01" db="EMBL/GenBank/DDBJ databases">
        <title>Comparative genomics reveals a dynamic genome evolution in the ectomycorrhizal milk-cap (Lactarius) mushrooms.</title>
        <authorList>
            <consortium name="DOE Joint Genome Institute"/>
            <person name="Lebreton A."/>
            <person name="Tang N."/>
            <person name="Kuo A."/>
            <person name="LaButti K."/>
            <person name="Drula E."/>
            <person name="Barry K."/>
            <person name="Clum A."/>
            <person name="Lipzen A."/>
            <person name="Mousain D."/>
            <person name="Ng V."/>
            <person name="Wang R."/>
            <person name="Wang X."/>
            <person name="Dai Y."/>
            <person name="Henrissat B."/>
            <person name="Grigoriev I.V."/>
            <person name="Guerin-Laguette A."/>
            <person name="Yu F."/>
            <person name="Martin F.M."/>
        </authorList>
    </citation>
    <scope>NUCLEOTIDE SEQUENCE</scope>
    <source>
        <strain evidence="22">QP</strain>
    </source>
</reference>
<dbReference type="InterPro" id="IPR017853">
    <property type="entry name" value="GH"/>
</dbReference>
<feature type="region of interest" description="Disordered" evidence="17">
    <location>
        <begin position="1"/>
        <end position="49"/>
    </location>
</feature>
<evidence type="ECO:0000256" key="17">
    <source>
        <dbReference type="SAM" id="MobiDB-lite"/>
    </source>
</evidence>
<keyword evidence="11 22" id="KW-0378">Hydrolase</keyword>
<keyword evidence="9" id="KW-0328">Glycosyltransferase</keyword>
<dbReference type="GO" id="GO:0005978">
    <property type="term" value="P:glycogen biosynthetic process"/>
    <property type="evidence" value="ECO:0007669"/>
    <property type="project" value="UniProtKB-KW"/>
</dbReference>
<dbReference type="PANTHER" id="PTHR10569">
    <property type="entry name" value="GLYCOGEN DEBRANCHING ENZYME"/>
    <property type="match status" value="1"/>
</dbReference>
<evidence type="ECO:0000256" key="6">
    <source>
        <dbReference type="ARBA" id="ARBA00012778"/>
    </source>
</evidence>
<evidence type="ECO:0000256" key="9">
    <source>
        <dbReference type="ARBA" id="ARBA00022676"/>
    </source>
</evidence>
<sequence length="1606" mass="179069">MAAAKIKSKLVTPQGHPHPTLAIPRNKPPSSSGSSPTIAKTPKTPADEGVDFFESSIKHGEAPIRVYELPLEPDGGPSKSREYIRLPPADVPYILRVSLEAGTPASRNGVFKTNFPLDGGVFDRNRFAERKLPTNVSKPIQIDLPISHAGAFAYWVEYDDVTPGNRITGREGYFNIDPLLRIKARTPILGSDSQHLLPTDGGAVIKDETINLPLSAVSLLSTVSKWMGPVSKWPDFFAEASERGYNMLHWTPLQERGQSNSPYSIKDQLRYEPSMFSDPQSVTDDGGIAKMEEVLSLARDRYGLLHLTDVVLNHTANNSVWLEEHPEAGYSPLNFPHLIPALELDNAIIEFSSSLKDHGLPTEVKSMDDVELLLDAFHDYIQQFNFWQYYVLDIKKEKETVQAAHSSGEIKPWEGPDIKGKSTAELATILRAYRDGEFLQGLSKYAKRFGVTVDGAVAAGFVLASRGSDAEPANAWGEVVDALNVPLYREWEEDVKIALENIKNRLKYTRLDDNGPKIGEITRKSPIMESYFARIPGAEKEPLKYSLAVNGWLWNADPLANFALLPSRAYFQRTVIAWTDCVKLNYGSSAEDSPFLWEHMTKYVTSLARIFTGFRLDNCHSTPLHVGTTLLDRARTVNPNLYVVAELFTGSEDMDTVFVSRLGINSLVREAGNAWDPKEFSRITWRYGLGKPFGSMDGACLTSSSYVASPTVSGRGPIRPCVISPIFGSLPHALLYDQTHDNESTTSKRSSEDTLSTAAIVAFSWCATGSVKGYDEVYPRLLELVHESRLYELVGLGNAKGKQFGRGGIAFAKRLLNSLHREMVLGGFEEGHIHQENDYLVMHRVQPGTQRGYLLVAHTAFPTSRGSKDRGFIEPTRLRGSSAKFVFGASIEFTEAVSIPNTITGIPSKLVHLQPVTPLWGRDDQGPYSEITVPDYFPPGSIMIFETQLEGLDPTLDKLCGSGAEDAFQDLDLVDLNVLLYRADGEEMDATGGEISVYDVPGLGKLKYCGLEGWMHPLKRVIQNNDLGHSLCGHLREGSWALDYISKRLFKQANTFPKLQTPAEWFKERFDLVKATVPFYLRPKYFAIVVSEAYKAARHVAIEQCSDFISSGHSFTQDLAMVSLQVHGRVQSASLDPVKSVPSLAAGLPHFSSGWARCWGRDVFISLRGLFLTTGNFESAKSHILAFASTLKHGLIPNLLDSVRNPRYNSRDSPWWMLQNIQDYVHKAPDGPALLSEPVKRRFPKDDTWVHWEDPRAYSDTSTIAEIIQEVLQRHADGISFREHNAGPNLDMQMSDEGFNIDIHVDWETGLILGGSARNCGTWMDKMGESVKAGTKGVPGTPRDGAPVEITGLLKSTLRWLDNLSGSGKFPFEGVEAEVNGKRRLVTYREWNDLIQNSFERSYYVPLDPSEDKEYDIDSTLVNRRGIYKDVVGSGSGREWSNYQFRPNFPIAMTVAPELFDPEHALVALKLADEVLRAPLGMKTLDPNDLQYRPFYDNSNDSDDPAIAKGRNYHQGPEWGWPLGYFLRAYLYFDSRYGAGAENPIDTLHHIYDILRTPRTYISNDPWAGLPELTNKDGAFCYDSCATQAWSASTILDVLEEIHEQY</sequence>
<evidence type="ECO:0000256" key="12">
    <source>
        <dbReference type="ARBA" id="ARBA00023056"/>
    </source>
</evidence>
<evidence type="ECO:0000256" key="15">
    <source>
        <dbReference type="ARBA" id="ARBA00025780"/>
    </source>
</evidence>
<dbReference type="GO" id="GO:0005980">
    <property type="term" value="P:glycogen catabolic process"/>
    <property type="evidence" value="ECO:0007669"/>
    <property type="project" value="InterPro"/>
</dbReference>
<feature type="domain" description="Eukaryotic glycogen debranching enzyme N-terminal" evidence="19">
    <location>
        <begin position="95"/>
        <end position="183"/>
    </location>
</feature>
<dbReference type="Pfam" id="PF14702">
    <property type="entry name" value="hGDE_central"/>
    <property type="match status" value="1"/>
</dbReference>
<dbReference type="InterPro" id="IPR012341">
    <property type="entry name" value="6hp_glycosidase-like_sf"/>
</dbReference>
<keyword evidence="10" id="KW-0808">Transferase</keyword>
<evidence type="ECO:0000256" key="2">
    <source>
        <dbReference type="ARBA" id="ARBA00000927"/>
    </source>
</evidence>
<evidence type="ECO:0000256" key="13">
    <source>
        <dbReference type="ARBA" id="ARBA00023268"/>
    </source>
</evidence>
<evidence type="ECO:0000256" key="1">
    <source>
        <dbReference type="ARBA" id="ARBA00000439"/>
    </source>
</evidence>
<feature type="compositionally biased region" description="Polar residues" evidence="17">
    <location>
        <begin position="28"/>
        <end position="38"/>
    </location>
</feature>
<dbReference type="EMBL" id="JAKELL010000002">
    <property type="protein sequence ID" value="KAH9000365.1"/>
    <property type="molecule type" value="Genomic_DNA"/>
</dbReference>
<comment type="catalytic activity">
    <reaction evidence="1">
        <text>Transfers a segment of a (1-&gt;4)-alpha-D-glucan to a new position in an acceptor, which may be glucose or a (1-&gt;4)-alpha-D-glucan.</text>
        <dbReference type="EC" id="2.4.1.25"/>
    </reaction>
</comment>
<evidence type="ECO:0000313" key="23">
    <source>
        <dbReference type="Proteomes" id="UP001201163"/>
    </source>
</evidence>
<protein>
    <recommendedName>
        <fullName evidence="7">Glycogen debranching enzyme</fullName>
        <ecNumber evidence="5">2.4.1.25</ecNumber>
        <ecNumber evidence="6">3.2.1.33</ecNumber>
    </recommendedName>
    <alternativeName>
        <fullName evidence="16">Glycogen debrancher</fullName>
    </alternativeName>
</protein>
<dbReference type="Pfam" id="PF14701">
    <property type="entry name" value="hDGE_amylase"/>
    <property type="match status" value="1"/>
</dbReference>
<dbReference type="Gene3D" id="3.20.20.80">
    <property type="entry name" value="Glycosidases"/>
    <property type="match status" value="2"/>
</dbReference>
<feature type="domain" description="Glycogen debranching enzyme glucanotransferase" evidence="20">
    <location>
        <begin position="211"/>
        <end position="642"/>
    </location>
</feature>
<organism evidence="22 23">
    <name type="scientific">Lactarius akahatsu</name>
    <dbReference type="NCBI Taxonomy" id="416441"/>
    <lineage>
        <taxon>Eukaryota</taxon>
        <taxon>Fungi</taxon>
        <taxon>Dikarya</taxon>
        <taxon>Basidiomycota</taxon>
        <taxon>Agaricomycotina</taxon>
        <taxon>Agaricomycetes</taxon>
        <taxon>Russulales</taxon>
        <taxon>Russulaceae</taxon>
        <taxon>Lactarius</taxon>
    </lineage>
</organism>
<evidence type="ECO:0000256" key="11">
    <source>
        <dbReference type="ARBA" id="ARBA00022801"/>
    </source>
</evidence>
<comment type="similarity">
    <text evidence="15">Belongs to the glycogen debranching enzyme family.</text>
</comment>
<comment type="caution">
    <text evidence="22">The sequence shown here is derived from an EMBL/GenBank/DDBJ whole genome shotgun (WGS) entry which is preliminary data.</text>
</comment>
<evidence type="ECO:0000256" key="16">
    <source>
        <dbReference type="ARBA" id="ARBA00031477"/>
    </source>
</evidence>
<evidence type="ECO:0000256" key="5">
    <source>
        <dbReference type="ARBA" id="ARBA00012560"/>
    </source>
</evidence>
<gene>
    <name evidence="22" type="ORF">EDB92DRAFT_1789893</name>
</gene>
<comment type="function">
    <text evidence="3">Multifunctional enzyme acting as 1,4-alpha-D-glucan:1,4-alpha-D-glucan 4-alpha-D-glycosyltransferase and amylo-1,6-glucosidase in glycogen degradation.</text>
</comment>
<dbReference type="SUPFAM" id="SSF51445">
    <property type="entry name" value="(Trans)glycosidases"/>
    <property type="match status" value="1"/>
</dbReference>
<dbReference type="EC" id="2.4.1.25" evidence="5"/>
<dbReference type="InterPro" id="IPR032792">
    <property type="entry name" value="AGL_glucanoTrfase"/>
</dbReference>
<evidence type="ECO:0000259" key="18">
    <source>
        <dbReference type="Pfam" id="PF06202"/>
    </source>
</evidence>
<dbReference type="SUPFAM" id="SSF48208">
    <property type="entry name" value="Six-hairpin glycosidases"/>
    <property type="match status" value="1"/>
</dbReference>
<comment type="subcellular location">
    <subcellularLocation>
        <location evidence="4">Cytoplasm</location>
    </subcellularLocation>
</comment>
<feature type="domain" description="Glycogen debranching enzyme central" evidence="21">
    <location>
        <begin position="808"/>
        <end position="1049"/>
    </location>
</feature>
<keyword evidence="8" id="KW-0963">Cytoplasm</keyword>
<dbReference type="PANTHER" id="PTHR10569:SF2">
    <property type="entry name" value="GLYCOGEN DEBRANCHING ENZYME"/>
    <property type="match status" value="1"/>
</dbReference>
<dbReference type="Pfam" id="PF06202">
    <property type="entry name" value="GDE_C"/>
    <property type="match status" value="1"/>
</dbReference>
<evidence type="ECO:0000313" key="22">
    <source>
        <dbReference type="EMBL" id="KAH9000365.1"/>
    </source>
</evidence>
<dbReference type="InterPro" id="IPR010401">
    <property type="entry name" value="AGL/Gdb1"/>
</dbReference>
<keyword evidence="13" id="KW-0511">Multifunctional enzyme</keyword>
<accession>A0AAD4LR00</accession>
<proteinExistence type="inferred from homology"/>
<keyword evidence="12" id="KW-0320">Glycogen biosynthesis</keyword>
<dbReference type="InterPro" id="IPR032788">
    <property type="entry name" value="AGL_central"/>
</dbReference>
<evidence type="ECO:0000256" key="7">
    <source>
        <dbReference type="ARBA" id="ARBA00020723"/>
    </source>
</evidence>
<dbReference type="FunFam" id="1.50.10.10:FF:000039">
    <property type="entry name" value="Glycogen debranching enzyme Gdb1, putative"/>
    <property type="match status" value="1"/>
</dbReference>
<evidence type="ECO:0000256" key="4">
    <source>
        <dbReference type="ARBA" id="ARBA00004496"/>
    </source>
</evidence>
<dbReference type="GO" id="GO:0004135">
    <property type="term" value="F:amylo-alpha-1,6-glucosidase activity"/>
    <property type="evidence" value="ECO:0007669"/>
    <property type="project" value="UniProtKB-EC"/>
</dbReference>
<dbReference type="Pfam" id="PF14699">
    <property type="entry name" value="hGDE_N"/>
    <property type="match status" value="1"/>
</dbReference>
<evidence type="ECO:0000259" key="21">
    <source>
        <dbReference type="Pfam" id="PF14702"/>
    </source>
</evidence>
<name>A0AAD4LR00_9AGAM</name>
<dbReference type="InterPro" id="IPR032790">
    <property type="entry name" value="GDE_C"/>
</dbReference>
<dbReference type="Gene3D" id="1.50.10.10">
    <property type="match status" value="1"/>
</dbReference>
<comment type="catalytic activity">
    <reaction evidence="2">
        <text>Hydrolysis of (1-&gt;6)-alpha-D-glucosidic branch linkages in glycogen phosphorylase limit dextrin.</text>
        <dbReference type="EC" id="3.2.1.33"/>
    </reaction>
</comment>
<keyword evidence="14" id="KW-0326">Glycosidase</keyword>
<feature type="domain" description="Glycogen debranching enzyme C-terminal" evidence="18">
    <location>
        <begin position="1138"/>
        <end position="1596"/>
    </location>
</feature>
<dbReference type="GO" id="GO:0004134">
    <property type="term" value="F:4-alpha-glucanotransferase activity"/>
    <property type="evidence" value="ECO:0007669"/>
    <property type="project" value="UniProtKB-EC"/>
</dbReference>
<evidence type="ECO:0000256" key="10">
    <source>
        <dbReference type="ARBA" id="ARBA00022679"/>
    </source>
</evidence>
<evidence type="ECO:0000256" key="8">
    <source>
        <dbReference type="ARBA" id="ARBA00022490"/>
    </source>
</evidence>
<dbReference type="GO" id="GO:0005737">
    <property type="term" value="C:cytoplasm"/>
    <property type="evidence" value="ECO:0007669"/>
    <property type="project" value="UniProtKB-SubCell"/>
</dbReference>
<dbReference type="CDD" id="cd11327">
    <property type="entry name" value="AmyAc_Glg_debranch_2"/>
    <property type="match status" value="1"/>
</dbReference>
<dbReference type="Proteomes" id="UP001201163">
    <property type="component" value="Unassembled WGS sequence"/>
</dbReference>
<evidence type="ECO:0000259" key="19">
    <source>
        <dbReference type="Pfam" id="PF14699"/>
    </source>
</evidence>
<dbReference type="EC" id="3.2.1.33" evidence="6"/>
<evidence type="ECO:0000256" key="14">
    <source>
        <dbReference type="ARBA" id="ARBA00023295"/>
    </source>
</evidence>